<dbReference type="Pfam" id="PF22752">
    <property type="entry name" value="DUF488-N3i"/>
    <property type="match status" value="1"/>
</dbReference>
<dbReference type="Proteomes" id="UP000294692">
    <property type="component" value="Unassembled WGS sequence"/>
</dbReference>
<dbReference type="RefSeq" id="WP_132472631.1">
    <property type="nucleotide sequence ID" value="NZ_JBHRVM010000001.1"/>
</dbReference>
<organism evidence="1 2">
    <name type="scientific">Paracandidimonas soli</name>
    <dbReference type="NCBI Taxonomy" id="1917182"/>
    <lineage>
        <taxon>Bacteria</taxon>
        <taxon>Pseudomonadati</taxon>
        <taxon>Pseudomonadota</taxon>
        <taxon>Betaproteobacteria</taxon>
        <taxon>Burkholderiales</taxon>
        <taxon>Alcaligenaceae</taxon>
        <taxon>Paracandidimonas</taxon>
    </lineage>
</organism>
<dbReference type="OrthoDB" id="9790745at2"/>
<gene>
    <name evidence="1" type="ORF">EV686_101235</name>
</gene>
<evidence type="ECO:0000313" key="1">
    <source>
        <dbReference type="EMBL" id="TCV02778.1"/>
    </source>
</evidence>
<name>A0A4R3VGB9_9BURK</name>
<dbReference type="PANTHER" id="PTHR36849">
    <property type="entry name" value="CYTOPLASMIC PROTEIN-RELATED"/>
    <property type="match status" value="1"/>
</dbReference>
<dbReference type="InterPro" id="IPR052552">
    <property type="entry name" value="YeaO-like"/>
</dbReference>
<dbReference type="AlphaFoldDB" id="A0A4R3VGB9"/>
<protein>
    <submittedName>
        <fullName evidence="1">Uncharacterized protein YeaO (DUF488 family)</fullName>
    </submittedName>
</protein>
<dbReference type="PANTHER" id="PTHR36849:SF1">
    <property type="entry name" value="CYTOPLASMIC PROTEIN"/>
    <property type="match status" value="1"/>
</dbReference>
<evidence type="ECO:0000313" key="2">
    <source>
        <dbReference type="Proteomes" id="UP000294692"/>
    </source>
</evidence>
<keyword evidence="2" id="KW-1185">Reference proteome</keyword>
<sequence length="147" mass="16543">MPYSVSIGGIREAVDEPSSRGTRVLADRLWPRGLRKTDLGDIVWYRDASPEPALRKAFHDGTLKRDPFFKKYLKQLQADPDCLIPLMKYARSGPLQLLTATHDPQSSYLNVLVQAIQNALQAEDEACADREPSSPACHAHLDHKHLR</sequence>
<reference evidence="1 2" key="1">
    <citation type="submission" date="2019-03" db="EMBL/GenBank/DDBJ databases">
        <title>Genomic Encyclopedia of Type Strains, Phase IV (KMG-IV): sequencing the most valuable type-strain genomes for metagenomic binning, comparative biology and taxonomic classification.</title>
        <authorList>
            <person name="Goeker M."/>
        </authorList>
    </citation>
    <scope>NUCLEOTIDE SEQUENCE [LARGE SCALE GENOMIC DNA]</scope>
    <source>
        <strain evidence="1 2">DSM 100048</strain>
    </source>
</reference>
<dbReference type="EMBL" id="SMBX01000001">
    <property type="protein sequence ID" value="TCV02778.1"/>
    <property type="molecule type" value="Genomic_DNA"/>
</dbReference>
<proteinExistence type="predicted"/>
<accession>A0A4R3VGB9</accession>
<comment type="caution">
    <text evidence="1">The sequence shown here is derived from an EMBL/GenBank/DDBJ whole genome shotgun (WGS) entry which is preliminary data.</text>
</comment>